<organism evidence="8 9">
    <name type="scientific">Clohesyomyces aquaticus</name>
    <dbReference type="NCBI Taxonomy" id="1231657"/>
    <lineage>
        <taxon>Eukaryota</taxon>
        <taxon>Fungi</taxon>
        <taxon>Dikarya</taxon>
        <taxon>Ascomycota</taxon>
        <taxon>Pezizomycotina</taxon>
        <taxon>Dothideomycetes</taxon>
        <taxon>Pleosporomycetidae</taxon>
        <taxon>Pleosporales</taxon>
        <taxon>Lindgomycetaceae</taxon>
        <taxon>Clohesyomyces</taxon>
    </lineage>
</organism>
<evidence type="ECO:0000256" key="1">
    <source>
        <dbReference type="ARBA" id="ARBA00001971"/>
    </source>
</evidence>
<dbReference type="GO" id="GO:0020037">
    <property type="term" value="F:heme binding"/>
    <property type="evidence" value="ECO:0007669"/>
    <property type="project" value="InterPro"/>
</dbReference>
<dbReference type="InterPro" id="IPR017972">
    <property type="entry name" value="Cyt_P450_CS"/>
</dbReference>
<evidence type="ECO:0000313" key="9">
    <source>
        <dbReference type="Proteomes" id="UP000193144"/>
    </source>
</evidence>
<evidence type="ECO:0000256" key="4">
    <source>
        <dbReference type="ARBA" id="ARBA00023004"/>
    </source>
</evidence>
<keyword evidence="6" id="KW-0560">Oxidoreductase</keyword>
<dbReference type="GO" id="GO:0016705">
    <property type="term" value="F:oxidoreductase activity, acting on paired donors, with incorporation or reduction of molecular oxygen"/>
    <property type="evidence" value="ECO:0007669"/>
    <property type="project" value="InterPro"/>
</dbReference>
<dbReference type="AlphaFoldDB" id="A0A1Y1YYM1"/>
<keyword evidence="7" id="KW-0472">Membrane</keyword>
<comment type="cofactor">
    <cofactor evidence="1 5">
        <name>heme</name>
        <dbReference type="ChEBI" id="CHEBI:30413"/>
    </cofactor>
</comment>
<feature type="binding site" description="axial binding residue" evidence="5">
    <location>
        <position position="442"/>
    </location>
    <ligand>
        <name>heme</name>
        <dbReference type="ChEBI" id="CHEBI:30413"/>
    </ligand>
    <ligandPart>
        <name>Fe</name>
        <dbReference type="ChEBI" id="CHEBI:18248"/>
    </ligandPart>
</feature>
<dbReference type="PANTHER" id="PTHR24305:SF166">
    <property type="entry name" value="CYTOCHROME P450 12A4, MITOCHONDRIAL-RELATED"/>
    <property type="match status" value="1"/>
</dbReference>
<evidence type="ECO:0000256" key="3">
    <source>
        <dbReference type="ARBA" id="ARBA00022723"/>
    </source>
</evidence>
<comment type="caution">
    <text evidence="8">The sequence shown here is derived from an EMBL/GenBank/DDBJ whole genome shotgun (WGS) entry which is preliminary data.</text>
</comment>
<dbReference type="InterPro" id="IPR001128">
    <property type="entry name" value="Cyt_P450"/>
</dbReference>
<dbReference type="InterPro" id="IPR036396">
    <property type="entry name" value="Cyt_P450_sf"/>
</dbReference>
<evidence type="ECO:0000256" key="2">
    <source>
        <dbReference type="ARBA" id="ARBA00010617"/>
    </source>
</evidence>
<dbReference type="GO" id="GO:0005506">
    <property type="term" value="F:iron ion binding"/>
    <property type="evidence" value="ECO:0007669"/>
    <property type="project" value="InterPro"/>
</dbReference>
<evidence type="ECO:0000256" key="7">
    <source>
        <dbReference type="SAM" id="Phobius"/>
    </source>
</evidence>
<sequence>MLEIFDLELIGKPAILGFSVTILAVLLVVLYGSYNVFLHPLRHYPGPLIWRAFRLRYVISIHRGDFHLRLKEFHDKYGLVVRVAPNELSYADGAAWKDIYGNRPGHPLLQKNPTTFQKMNPNDPKSIMSPDEDAHSRMRKAFANAFSEKSLKDQSPLIEGHIQGFMSQLKSRSGKPIDLVEWLNFLTFDISGDLSFGESFDCVKNGKAHTWVEIANGFGRGLAIIATVNLYPPLNKTLHYLLPKKLMQRQMDHREISAAKAEKRLAMDTDRPDFVTPVKKFNEKRAGIQPNEWSLNMGIIVFAGSETTATGLAAIVRELLQNPGVLARLTSEIRERFEEERHITIATTGNHPYLDAVINEGLRIAPPAVVGVPRIAPPGGVTICGRHVPKGTYVAVNQFPANRLERNFRYPNSFIPERFLDNNPKTDNLTAFQPFGIGRHSCIGMKLAFAEMRLVLSRLLYSFNIVLADPKDRWDWGTQPSSMFWVKKPLRVVLRKSGRT</sequence>
<comment type="similarity">
    <text evidence="2 6">Belongs to the cytochrome P450 family.</text>
</comment>
<keyword evidence="3 5" id="KW-0479">Metal-binding</keyword>
<evidence type="ECO:0000256" key="6">
    <source>
        <dbReference type="RuleBase" id="RU000461"/>
    </source>
</evidence>
<dbReference type="PROSITE" id="PS00086">
    <property type="entry name" value="CYTOCHROME_P450"/>
    <property type="match status" value="1"/>
</dbReference>
<keyword evidence="4 5" id="KW-0408">Iron</keyword>
<dbReference type="Proteomes" id="UP000193144">
    <property type="component" value="Unassembled WGS sequence"/>
</dbReference>
<name>A0A1Y1YYM1_9PLEO</name>
<evidence type="ECO:0000313" key="8">
    <source>
        <dbReference type="EMBL" id="ORY03036.1"/>
    </source>
</evidence>
<accession>A0A1Y1YYM1</accession>
<keyword evidence="6" id="KW-0503">Monooxygenase</keyword>
<dbReference type="InterPro" id="IPR002401">
    <property type="entry name" value="Cyt_P450_E_grp-I"/>
</dbReference>
<dbReference type="STRING" id="1231657.A0A1Y1YYM1"/>
<dbReference type="Gene3D" id="1.10.630.10">
    <property type="entry name" value="Cytochrome P450"/>
    <property type="match status" value="1"/>
</dbReference>
<dbReference type="InterPro" id="IPR050121">
    <property type="entry name" value="Cytochrome_P450_monoxygenase"/>
</dbReference>
<gene>
    <name evidence="8" type="ORF">BCR34DRAFT_573744</name>
</gene>
<dbReference type="OrthoDB" id="1470350at2759"/>
<feature type="transmembrane region" description="Helical" evidence="7">
    <location>
        <begin position="15"/>
        <end position="34"/>
    </location>
</feature>
<reference evidence="8 9" key="1">
    <citation type="submission" date="2016-07" db="EMBL/GenBank/DDBJ databases">
        <title>Pervasive Adenine N6-methylation of Active Genes in Fungi.</title>
        <authorList>
            <consortium name="DOE Joint Genome Institute"/>
            <person name="Mondo S.J."/>
            <person name="Dannebaum R.O."/>
            <person name="Kuo R.C."/>
            <person name="Labutti K."/>
            <person name="Haridas S."/>
            <person name="Kuo A."/>
            <person name="Salamov A."/>
            <person name="Ahrendt S.R."/>
            <person name="Lipzen A."/>
            <person name="Sullivan W."/>
            <person name="Andreopoulos W.B."/>
            <person name="Clum A."/>
            <person name="Lindquist E."/>
            <person name="Daum C."/>
            <person name="Ramamoorthy G.K."/>
            <person name="Gryganskyi A."/>
            <person name="Culley D."/>
            <person name="Magnuson J.K."/>
            <person name="James T.Y."/>
            <person name="O'Malley M.A."/>
            <person name="Stajich J.E."/>
            <person name="Spatafora J.W."/>
            <person name="Visel A."/>
            <person name="Grigoriev I.V."/>
        </authorList>
    </citation>
    <scope>NUCLEOTIDE SEQUENCE [LARGE SCALE GENOMIC DNA]</scope>
    <source>
        <strain evidence="8 9">CBS 115471</strain>
    </source>
</reference>
<dbReference type="GO" id="GO:0004497">
    <property type="term" value="F:monooxygenase activity"/>
    <property type="evidence" value="ECO:0007669"/>
    <property type="project" value="UniProtKB-KW"/>
</dbReference>
<dbReference type="EMBL" id="MCFA01000151">
    <property type="protein sequence ID" value="ORY03036.1"/>
    <property type="molecule type" value="Genomic_DNA"/>
</dbReference>
<dbReference type="CDD" id="cd11058">
    <property type="entry name" value="CYP60B-like"/>
    <property type="match status" value="1"/>
</dbReference>
<protein>
    <submittedName>
        <fullName evidence="8">Cytochrome P450</fullName>
    </submittedName>
</protein>
<dbReference type="Pfam" id="PF00067">
    <property type="entry name" value="p450"/>
    <property type="match status" value="1"/>
</dbReference>
<keyword evidence="5 6" id="KW-0349">Heme</keyword>
<dbReference type="PRINTS" id="PR00385">
    <property type="entry name" value="P450"/>
</dbReference>
<evidence type="ECO:0000256" key="5">
    <source>
        <dbReference type="PIRSR" id="PIRSR602401-1"/>
    </source>
</evidence>
<keyword evidence="9" id="KW-1185">Reference proteome</keyword>
<keyword evidence="7" id="KW-1133">Transmembrane helix</keyword>
<dbReference type="SUPFAM" id="SSF48264">
    <property type="entry name" value="Cytochrome P450"/>
    <property type="match status" value="1"/>
</dbReference>
<dbReference type="PANTHER" id="PTHR24305">
    <property type="entry name" value="CYTOCHROME P450"/>
    <property type="match status" value="1"/>
</dbReference>
<keyword evidence="7" id="KW-0812">Transmembrane</keyword>
<dbReference type="PRINTS" id="PR00463">
    <property type="entry name" value="EP450I"/>
</dbReference>
<proteinExistence type="inferred from homology"/>